<protein>
    <submittedName>
        <fullName evidence="2">CDP-glucose 4,6-dehydratase</fullName>
    </submittedName>
</protein>
<dbReference type="STRING" id="146020.RMCB_1002"/>
<dbReference type="InterPro" id="IPR016040">
    <property type="entry name" value="NAD(P)-bd_dom"/>
</dbReference>
<organism evidence="2 3">
    <name type="scientific">Mycolicibacterium brisbanense</name>
    <dbReference type="NCBI Taxonomy" id="146020"/>
    <lineage>
        <taxon>Bacteria</taxon>
        <taxon>Bacillati</taxon>
        <taxon>Actinomycetota</taxon>
        <taxon>Actinomycetes</taxon>
        <taxon>Mycobacteriales</taxon>
        <taxon>Mycobacteriaceae</taxon>
        <taxon>Mycolicibacterium</taxon>
    </lineage>
</organism>
<dbReference type="NCBIfam" id="TIGR02622">
    <property type="entry name" value="CDP_4_6_dhtase"/>
    <property type="match status" value="1"/>
</dbReference>
<dbReference type="Gene3D" id="3.90.25.10">
    <property type="entry name" value="UDP-galactose 4-epimerase, domain 1"/>
    <property type="match status" value="1"/>
</dbReference>
<dbReference type="EMBL" id="BCSX01000011">
    <property type="protein sequence ID" value="GAS86906.1"/>
    <property type="molecule type" value="Genomic_DNA"/>
</dbReference>
<dbReference type="Gene3D" id="3.40.50.720">
    <property type="entry name" value="NAD(P)-binding Rossmann-like Domain"/>
    <property type="match status" value="1"/>
</dbReference>
<dbReference type="InterPro" id="IPR013445">
    <property type="entry name" value="CDP_4_6_deHydtase"/>
</dbReference>
<evidence type="ECO:0000259" key="1">
    <source>
        <dbReference type="Pfam" id="PF16363"/>
    </source>
</evidence>
<dbReference type="Proteomes" id="UP000069620">
    <property type="component" value="Unassembled WGS sequence"/>
</dbReference>
<dbReference type="PANTHER" id="PTHR43000">
    <property type="entry name" value="DTDP-D-GLUCOSE 4,6-DEHYDRATASE-RELATED"/>
    <property type="match status" value="1"/>
</dbReference>
<evidence type="ECO:0000313" key="3">
    <source>
        <dbReference type="Proteomes" id="UP000069620"/>
    </source>
</evidence>
<comment type="caution">
    <text evidence="2">The sequence shown here is derived from an EMBL/GenBank/DDBJ whole genome shotgun (WGS) entry which is preliminary data.</text>
</comment>
<evidence type="ECO:0000313" key="2">
    <source>
        <dbReference type="EMBL" id="GAS86906.1"/>
    </source>
</evidence>
<dbReference type="RefSeq" id="WP_084388365.1">
    <property type="nucleotide sequence ID" value="NZ_BCSX01000011.1"/>
</dbReference>
<dbReference type="AlphaFoldDB" id="A0A100VW14"/>
<reference evidence="3" key="1">
    <citation type="journal article" date="2016" name="Genome Announc.">
        <title>Draft Genome Sequences of Five Rapidly Growing Mycobacterium Species, M. thermoresistibile, M. fortuitum subsp. acetamidolyticum, M. canariasense, M. brisbanense, and M. novocastrense.</title>
        <authorList>
            <person name="Katahira K."/>
            <person name="Ogura Y."/>
            <person name="Gotoh Y."/>
            <person name="Hayashi T."/>
        </authorList>
    </citation>
    <scope>NUCLEOTIDE SEQUENCE [LARGE SCALE GENOMIC DNA]</scope>
    <source>
        <strain evidence="3">JCM15654</strain>
    </source>
</reference>
<proteinExistence type="predicted"/>
<sequence>MTTQDSWPAELHHALSGRSVLLTGHTGFKGSWLAIWLNRLGARVTGFALAPPTQPSNFVASSVHELLTADHRADIRDRDAVARVLRESRPDVVLHLAAQTVVLEGYREPVETFDVNVVGTAVLLDALRTVDHACAVVIVTSDKCYANDESGRRFAEGDPLGGDDPYSASKAGTELVTASYRRSFFPPETLNQHGIAVASARAGNVIGGGDWTPHGIISDIMRAASIGEPVLLRRPNAIRPWQHVLEPLSGYLTLAARLSGPDAARYCDAWNFGPVPDDDATVASLAELTLAAWGSGSWLDGSRPDDLPEACTLRLSIEKTAALMGWMPRWRLGEAVERTVQWYKRFESDLGSARAACLDDVEAYMNTSSRLITDG</sequence>
<gene>
    <name evidence="2" type="ORF">RMCB_1002</name>
</gene>
<keyword evidence="3" id="KW-1185">Reference proteome</keyword>
<dbReference type="InterPro" id="IPR036291">
    <property type="entry name" value="NAD(P)-bd_dom_sf"/>
</dbReference>
<accession>A0A100VW14</accession>
<feature type="domain" description="NAD(P)-binding" evidence="1">
    <location>
        <begin position="21"/>
        <end position="184"/>
    </location>
</feature>
<dbReference type="SUPFAM" id="SSF51735">
    <property type="entry name" value="NAD(P)-binding Rossmann-fold domains"/>
    <property type="match status" value="1"/>
</dbReference>
<name>A0A100VW14_9MYCO</name>
<reference evidence="3" key="2">
    <citation type="submission" date="2016-02" db="EMBL/GenBank/DDBJ databases">
        <title>Draft genome sequence of five rapidly growing Mycobacterium species.</title>
        <authorList>
            <person name="Katahira K."/>
            <person name="Gotou Y."/>
            <person name="Iida K."/>
            <person name="Ogura Y."/>
            <person name="Hayashi T."/>
        </authorList>
    </citation>
    <scope>NUCLEOTIDE SEQUENCE [LARGE SCALE GENOMIC DNA]</scope>
    <source>
        <strain evidence="3">JCM15654</strain>
    </source>
</reference>
<dbReference type="Pfam" id="PF16363">
    <property type="entry name" value="GDP_Man_Dehyd"/>
    <property type="match status" value="1"/>
</dbReference>